<dbReference type="AlphaFoldDB" id="A0A0G4IA02"/>
<reference evidence="1" key="1">
    <citation type="submission" date="2014-11" db="EMBL/GenBank/DDBJ databases">
        <authorList>
            <person name="Otto D Thomas"/>
            <person name="Naeem Raeece"/>
        </authorList>
    </citation>
    <scope>NUCLEOTIDE SEQUENCE</scope>
</reference>
<dbReference type="VEuPathDB" id="CryptoDB:Cvel_2055"/>
<proteinExistence type="predicted"/>
<accession>A0A0G4IA02</accession>
<sequence length="106" mass="11679">MGGGNGGPWNDRVRLISFELSVDLPECFPSFFLLKTGRNLCTGSDWAFMTCCPKELLGDALESPDFLAMSHPNLGAPGLLIAFPLRPFFLFHLLSPLLPSSRYAFI</sequence>
<evidence type="ECO:0000313" key="1">
    <source>
        <dbReference type="EMBL" id="CEM53849.1"/>
    </source>
</evidence>
<dbReference type="EMBL" id="CDMZ01005732">
    <property type="protein sequence ID" value="CEM53849.1"/>
    <property type="molecule type" value="Genomic_DNA"/>
</dbReference>
<gene>
    <name evidence="1" type="ORF">Cvel_2055</name>
</gene>
<organism evidence="1">
    <name type="scientific">Chromera velia CCMP2878</name>
    <dbReference type="NCBI Taxonomy" id="1169474"/>
    <lineage>
        <taxon>Eukaryota</taxon>
        <taxon>Sar</taxon>
        <taxon>Alveolata</taxon>
        <taxon>Colpodellida</taxon>
        <taxon>Chromeraceae</taxon>
        <taxon>Chromera</taxon>
    </lineage>
</organism>
<protein>
    <submittedName>
        <fullName evidence="1">Uncharacterized protein</fullName>
    </submittedName>
</protein>
<name>A0A0G4IA02_9ALVE</name>